<evidence type="ECO:0008006" key="4">
    <source>
        <dbReference type="Google" id="ProtNLM"/>
    </source>
</evidence>
<evidence type="ECO:0000256" key="1">
    <source>
        <dbReference type="SAM" id="MobiDB-lite"/>
    </source>
</evidence>
<feature type="compositionally biased region" description="Polar residues" evidence="1">
    <location>
        <begin position="130"/>
        <end position="141"/>
    </location>
</feature>
<dbReference type="EMBL" id="AP024086">
    <property type="protein sequence ID" value="BCL59872.1"/>
    <property type="molecule type" value="Genomic_DNA"/>
</dbReference>
<dbReference type="AlphaFoldDB" id="A0A8D5JKT9"/>
<feature type="compositionally biased region" description="Acidic residues" evidence="1">
    <location>
        <begin position="79"/>
        <end position="100"/>
    </location>
</feature>
<dbReference type="Proteomes" id="UP000826725">
    <property type="component" value="Chromosome"/>
</dbReference>
<sequence length="141" mass="16176">MEQESELQRLEQFVESLLLRFTRLREENRKLQGELAERDEEIQNLRSNLSSSDVERNEISLRVNRLVAQIEEWERNLGEEEITGPEMTENDEDSAGEEMAGEGAGVNATETGEFSSVAEENEEERRVQHNLFSMGTSSPEE</sequence>
<feature type="region of interest" description="Disordered" evidence="1">
    <location>
        <begin position="77"/>
        <end position="141"/>
    </location>
</feature>
<accession>A0A8D5JKT9</accession>
<dbReference type="RefSeq" id="WP_228856051.1">
    <property type="nucleotide sequence ID" value="NZ_AP024086.1"/>
</dbReference>
<organism evidence="2 3">
    <name type="scientific">Desulfomarina profundi</name>
    <dbReference type="NCBI Taxonomy" id="2772557"/>
    <lineage>
        <taxon>Bacteria</taxon>
        <taxon>Pseudomonadati</taxon>
        <taxon>Thermodesulfobacteriota</taxon>
        <taxon>Desulfobulbia</taxon>
        <taxon>Desulfobulbales</taxon>
        <taxon>Desulfobulbaceae</taxon>
        <taxon>Desulfomarina</taxon>
    </lineage>
</organism>
<reference evidence="2" key="1">
    <citation type="submission" date="2020-09" db="EMBL/GenBank/DDBJ databases">
        <title>Desulfogranum mesoprofundum gen. nov., sp. nov., a novel mesophilic, sulfate-reducing chemolithoautotroph isolated from a deep-sea hydrothermal vent chimney in the Suiyo Seamount.</title>
        <authorList>
            <person name="Hashimoto Y."/>
            <person name="Nakagawa S."/>
        </authorList>
    </citation>
    <scope>NUCLEOTIDE SEQUENCE</scope>
    <source>
        <strain evidence="2">KT2</strain>
    </source>
</reference>
<evidence type="ECO:0000313" key="2">
    <source>
        <dbReference type="EMBL" id="BCL59872.1"/>
    </source>
</evidence>
<keyword evidence="3" id="KW-1185">Reference proteome</keyword>
<proteinExistence type="predicted"/>
<evidence type="ECO:0000313" key="3">
    <source>
        <dbReference type="Proteomes" id="UP000826725"/>
    </source>
</evidence>
<protein>
    <recommendedName>
        <fullName evidence="4">Cell division protein ZapB</fullName>
    </recommendedName>
</protein>
<dbReference type="KEGG" id="dbk:DGMP_05650"/>
<gene>
    <name evidence="2" type="ORF">DGMP_05650</name>
</gene>
<name>A0A8D5JKT9_9BACT</name>